<organism evidence="1 2">
    <name type="scientific">Smittium mucronatum</name>
    <dbReference type="NCBI Taxonomy" id="133383"/>
    <lineage>
        <taxon>Eukaryota</taxon>
        <taxon>Fungi</taxon>
        <taxon>Fungi incertae sedis</taxon>
        <taxon>Zoopagomycota</taxon>
        <taxon>Kickxellomycotina</taxon>
        <taxon>Harpellomycetes</taxon>
        <taxon>Harpellales</taxon>
        <taxon>Legeriomycetaceae</taxon>
        <taxon>Smittium</taxon>
    </lineage>
</organism>
<protein>
    <submittedName>
        <fullName evidence="1">Uncharacterized protein</fullName>
    </submittedName>
</protein>
<accession>A0A1R0GNP9</accession>
<dbReference type="Proteomes" id="UP000187455">
    <property type="component" value="Unassembled WGS sequence"/>
</dbReference>
<evidence type="ECO:0000313" key="1">
    <source>
        <dbReference type="EMBL" id="OLY78523.1"/>
    </source>
</evidence>
<proteinExistence type="predicted"/>
<keyword evidence="2" id="KW-1185">Reference proteome</keyword>
<dbReference type="AlphaFoldDB" id="A0A1R0GNP9"/>
<name>A0A1R0GNP9_9FUNG</name>
<dbReference type="OrthoDB" id="6231388at2759"/>
<dbReference type="EMBL" id="LSSL01006232">
    <property type="protein sequence ID" value="OLY78523.1"/>
    <property type="molecule type" value="Genomic_DNA"/>
</dbReference>
<gene>
    <name evidence="1" type="ORF">AYI68_g7428</name>
</gene>
<evidence type="ECO:0000313" key="2">
    <source>
        <dbReference type="Proteomes" id="UP000187455"/>
    </source>
</evidence>
<reference evidence="1 2" key="1">
    <citation type="journal article" date="2016" name="Mol. Biol. Evol.">
        <title>Genome-Wide Survey of Gut Fungi (Harpellales) Reveals the First Horizontally Transferred Ubiquitin Gene from a Mosquito Host.</title>
        <authorList>
            <person name="Wang Y."/>
            <person name="White M.M."/>
            <person name="Kvist S."/>
            <person name="Moncalvo J.M."/>
        </authorList>
    </citation>
    <scope>NUCLEOTIDE SEQUENCE [LARGE SCALE GENOMIC DNA]</scope>
    <source>
        <strain evidence="1 2">ALG-7-W6</strain>
    </source>
</reference>
<comment type="caution">
    <text evidence="1">The sequence shown here is derived from an EMBL/GenBank/DDBJ whole genome shotgun (WGS) entry which is preliminary data.</text>
</comment>
<sequence>MQINTIENKEKRKNYVTKILRRTRGMSKNGQIAVVKIPKLKGPNVHMIGGLSSSRILNFKTKRNSYKITDCN</sequence>